<gene>
    <name evidence="1" type="ORF">BABINDRAFT_162000</name>
</gene>
<dbReference type="GeneID" id="30146967"/>
<protein>
    <submittedName>
        <fullName evidence="1">Uncharacterized protein</fullName>
    </submittedName>
</protein>
<evidence type="ECO:0000313" key="1">
    <source>
        <dbReference type="EMBL" id="ODQ79619.1"/>
    </source>
</evidence>
<dbReference type="RefSeq" id="XP_018984947.1">
    <property type="nucleotide sequence ID" value="XM_019129114.1"/>
</dbReference>
<keyword evidence="2" id="KW-1185">Reference proteome</keyword>
<organism evidence="1 2">
    <name type="scientific">Babjeviella inositovora NRRL Y-12698</name>
    <dbReference type="NCBI Taxonomy" id="984486"/>
    <lineage>
        <taxon>Eukaryota</taxon>
        <taxon>Fungi</taxon>
        <taxon>Dikarya</taxon>
        <taxon>Ascomycota</taxon>
        <taxon>Saccharomycotina</taxon>
        <taxon>Pichiomycetes</taxon>
        <taxon>Serinales incertae sedis</taxon>
        <taxon>Babjeviella</taxon>
    </lineage>
</organism>
<name>A0A1E3QPI3_9ASCO</name>
<dbReference type="Proteomes" id="UP000094336">
    <property type="component" value="Unassembled WGS sequence"/>
</dbReference>
<dbReference type="AlphaFoldDB" id="A0A1E3QPI3"/>
<accession>A0A1E3QPI3</accession>
<evidence type="ECO:0000313" key="2">
    <source>
        <dbReference type="Proteomes" id="UP000094336"/>
    </source>
</evidence>
<proteinExistence type="predicted"/>
<dbReference type="EMBL" id="KV454432">
    <property type="protein sequence ID" value="ODQ79619.1"/>
    <property type="molecule type" value="Genomic_DNA"/>
</dbReference>
<reference evidence="2" key="1">
    <citation type="submission" date="2016-05" db="EMBL/GenBank/DDBJ databases">
        <title>Comparative genomics of biotechnologically important yeasts.</title>
        <authorList>
            <consortium name="DOE Joint Genome Institute"/>
            <person name="Riley R."/>
            <person name="Haridas S."/>
            <person name="Wolfe K.H."/>
            <person name="Lopes M.R."/>
            <person name="Hittinger C.T."/>
            <person name="Goker M."/>
            <person name="Salamov A."/>
            <person name="Wisecaver J."/>
            <person name="Long T.M."/>
            <person name="Aerts A.L."/>
            <person name="Barry K."/>
            <person name="Choi C."/>
            <person name="Clum A."/>
            <person name="Coughlan A.Y."/>
            <person name="Deshpande S."/>
            <person name="Douglass A.P."/>
            <person name="Hanson S.J."/>
            <person name="Klenk H.-P."/>
            <person name="Labutti K."/>
            <person name="Lapidus A."/>
            <person name="Lindquist E."/>
            <person name="Lipzen A."/>
            <person name="Meier-Kolthoff J.P."/>
            <person name="Ohm R.A."/>
            <person name="Otillar R.P."/>
            <person name="Pangilinan J."/>
            <person name="Peng Y."/>
            <person name="Rokas A."/>
            <person name="Rosa C.A."/>
            <person name="Scheuner C."/>
            <person name="Sibirny A.A."/>
            <person name="Slot J.C."/>
            <person name="Stielow J.B."/>
            <person name="Sun H."/>
            <person name="Kurtzman C.P."/>
            <person name="Blackwell M."/>
            <person name="Grigoriev I.V."/>
            <person name="Jeffries T.W."/>
        </authorList>
    </citation>
    <scope>NUCLEOTIDE SEQUENCE [LARGE SCALE GENOMIC DNA]</scope>
    <source>
        <strain evidence="2">NRRL Y-12698</strain>
    </source>
</reference>
<sequence length="132" mass="14612">MNDDLLDVRVLSDPLSLRLLTGELPSSPFSAIEVHSRSFISSTPEKLSAEDLLVNPNFNGLKRVDSLILDRPDADEEAESGREASISIPLKLVASLGALWSSSFSLFEKERWKFKWPLNNGKKQCASPLSPE</sequence>